<reference evidence="1 2" key="2">
    <citation type="submission" date="2017-10" db="EMBL/GenBank/DDBJ databases">
        <title>Extensive intraspecific genome diversity in a model arbuscular mycorrhizal fungus.</title>
        <authorList>
            <person name="Chen E.C.H."/>
            <person name="Morin E."/>
            <person name="Baudet D."/>
            <person name="Noel J."/>
            <person name="Ndikumana S."/>
            <person name="Charron P."/>
            <person name="St-Onge C."/>
            <person name="Giorgi J."/>
            <person name="Grigoriev I.V."/>
            <person name="Roux C."/>
            <person name="Martin F.M."/>
            <person name="Corradi N."/>
        </authorList>
    </citation>
    <scope>NUCLEOTIDE SEQUENCE [LARGE SCALE GENOMIC DNA]</scope>
    <source>
        <strain evidence="1 2">C2</strain>
    </source>
</reference>
<dbReference type="Proteomes" id="UP000233469">
    <property type="component" value="Unassembled WGS sequence"/>
</dbReference>
<sequence length="223" mass="25805">MGTKTGQIKSTNRIDDIIKLTEKGEELVRQIEAGVKKDKLCWQWVMYCAGDSNSCQRKCGEIGKCMEGCQNKMLPNNQKNGYILYYQQPDLSAETSSEHFYQLTLSDRLWLKYAQRYGRNCIGIDSKYDLNNDTPVLAIVAENSAGFGPPLAFDCEHKWYYEDLPNGKGFQRITECAKNHNWIPLVLDRTILCWFHVMQTFGKNLNNWKVPWPLRYPIALAFK</sequence>
<comment type="caution">
    <text evidence="1">The sequence shown here is derived from an EMBL/GenBank/DDBJ whole genome shotgun (WGS) entry which is preliminary data.</text>
</comment>
<protein>
    <submittedName>
        <fullName evidence="1">Uncharacterized protein</fullName>
    </submittedName>
</protein>
<evidence type="ECO:0000313" key="1">
    <source>
        <dbReference type="EMBL" id="PKK67602.1"/>
    </source>
</evidence>
<accession>A0A2N1N129</accession>
<evidence type="ECO:0000313" key="2">
    <source>
        <dbReference type="Proteomes" id="UP000233469"/>
    </source>
</evidence>
<proteinExistence type="predicted"/>
<dbReference type="AlphaFoldDB" id="A0A2N1N129"/>
<dbReference type="EMBL" id="LLXL01000939">
    <property type="protein sequence ID" value="PKK67602.1"/>
    <property type="molecule type" value="Genomic_DNA"/>
</dbReference>
<gene>
    <name evidence="1" type="ORF">RhiirC2_713979</name>
</gene>
<name>A0A2N1N129_9GLOM</name>
<organism evidence="1 2">
    <name type="scientific">Rhizophagus irregularis</name>
    <dbReference type="NCBI Taxonomy" id="588596"/>
    <lineage>
        <taxon>Eukaryota</taxon>
        <taxon>Fungi</taxon>
        <taxon>Fungi incertae sedis</taxon>
        <taxon>Mucoromycota</taxon>
        <taxon>Glomeromycotina</taxon>
        <taxon>Glomeromycetes</taxon>
        <taxon>Glomerales</taxon>
        <taxon>Glomeraceae</taxon>
        <taxon>Rhizophagus</taxon>
    </lineage>
</organism>
<reference evidence="1 2" key="1">
    <citation type="submission" date="2016-04" db="EMBL/GenBank/DDBJ databases">
        <title>Genome analyses suggest a sexual origin of heterokaryosis in a supposedly ancient asexual fungus.</title>
        <authorList>
            <person name="Ropars J."/>
            <person name="Sedzielewska K."/>
            <person name="Noel J."/>
            <person name="Charron P."/>
            <person name="Farinelli L."/>
            <person name="Marton T."/>
            <person name="Kruger M."/>
            <person name="Pelin A."/>
            <person name="Brachmann A."/>
            <person name="Corradi N."/>
        </authorList>
    </citation>
    <scope>NUCLEOTIDE SEQUENCE [LARGE SCALE GENOMIC DNA]</scope>
    <source>
        <strain evidence="1 2">C2</strain>
    </source>
</reference>